<dbReference type="InterPro" id="IPR053851">
    <property type="entry name" value="DUF6929"/>
</dbReference>
<dbReference type="PATRIC" id="fig|44574.3.peg.2270"/>
<dbReference type="KEGG" id="nco:AAW31_09300"/>
<sequence>MHASIRNRIILQGLQSASGVERIGNYYYIVSDDSPDLYRLDLCWNVVGTARLFPSDIRSGDRIPKAIKPDLEAMCLVEWHGKQELLCFGSGSKTPTRDICYRVDVTDPASPQNMRPISLTALYDILRADPTILGTQKLNLEGATTTRDAVLLFQRGNISGINALMQYPLATFMNYLDGSISLAPIPQVSTFTLPKISNRYAGFSAALTWNDSILFAASVEDTDNGIDDGVTLGSFIGMLQGKEILWVVPVESNGSIAPVKIEGIAILQVQENLLEIACVIDNDMDASEILRIEIK</sequence>
<dbReference type="EMBL" id="VNHT01000080">
    <property type="protein sequence ID" value="TYP77424.1"/>
    <property type="molecule type" value="Genomic_DNA"/>
</dbReference>
<evidence type="ECO:0000313" key="4">
    <source>
        <dbReference type="Proteomes" id="UP000324176"/>
    </source>
</evidence>
<protein>
    <submittedName>
        <fullName evidence="1">Uncharacterized protein</fullName>
    </submittedName>
</protein>
<accession>A0A0F7KBX4</accession>
<organism evidence="1 3">
    <name type="scientific">Nitrosomonas communis</name>
    <dbReference type="NCBI Taxonomy" id="44574"/>
    <lineage>
        <taxon>Bacteria</taxon>
        <taxon>Pseudomonadati</taxon>
        <taxon>Pseudomonadota</taxon>
        <taxon>Betaproteobacteria</taxon>
        <taxon>Nitrosomonadales</taxon>
        <taxon>Nitrosomonadaceae</taxon>
        <taxon>Nitrosomonas</taxon>
    </lineage>
</organism>
<dbReference type="Proteomes" id="UP000034156">
    <property type="component" value="Chromosome"/>
</dbReference>
<reference evidence="1 3" key="2">
    <citation type="journal article" date="2016" name="Genome Announc.">
        <title>Genome Sequence of Nitrosomonas communis Strain Nm2, a Mesophilic Ammonia-Oxidizing Bacterium Isolated from Mediterranean Soil.</title>
        <authorList>
            <person name="Kozlowski J.A."/>
            <person name="Kits K.D."/>
            <person name="Stein L.Y."/>
        </authorList>
    </citation>
    <scope>NUCLEOTIDE SEQUENCE [LARGE SCALE GENOMIC DNA]</scope>
    <source>
        <strain evidence="1 3">Nm2</strain>
    </source>
</reference>
<proteinExistence type="predicted"/>
<dbReference type="AlphaFoldDB" id="A0A0F7KBX4"/>
<keyword evidence="3" id="KW-1185">Reference proteome</keyword>
<dbReference type="EMBL" id="CP011451">
    <property type="protein sequence ID" value="AKH37970.1"/>
    <property type="molecule type" value="Genomic_DNA"/>
</dbReference>
<reference evidence="3" key="1">
    <citation type="submission" date="2015-05" db="EMBL/GenBank/DDBJ databases">
        <title>Draft genome of Nitrosomonas communis strain Nm2.</title>
        <authorList>
            <person name="Kozlowski J.A."/>
            <person name="Kits K.D."/>
            <person name="Stein L.Y."/>
        </authorList>
    </citation>
    <scope>NUCLEOTIDE SEQUENCE [LARGE SCALE GENOMIC DNA]</scope>
    <source>
        <strain evidence="3">Nm2</strain>
    </source>
</reference>
<evidence type="ECO:0000313" key="1">
    <source>
        <dbReference type="EMBL" id="AKH37970.1"/>
    </source>
</evidence>
<dbReference type="RefSeq" id="WP_046850038.1">
    <property type="nucleotide sequence ID" value="NZ_CP011451.1"/>
</dbReference>
<dbReference type="Pfam" id="PF22000">
    <property type="entry name" value="DUF6929"/>
    <property type="match status" value="1"/>
</dbReference>
<gene>
    <name evidence="1" type="ORF">AAW31_09300</name>
    <name evidence="2" type="ORF">BCL69_10809</name>
</gene>
<evidence type="ECO:0000313" key="3">
    <source>
        <dbReference type="Proteomes" id="UP000034156"/>
    </source>
</evidence>
<dbReference type="OrthoDB" id="6710009at2"/>
<dbReference type="Proteomes" id="UP000324176">
    <property type="component" value="Unassembled WGS sequence"/>
</dbReference>
<reference evidence="2 4" key="3">
    <citation type="submission" date="2019-07" db="EMBL/GenBank/DDBJ databases">
        <title>Active sludge and wastewater microbial communities from Klosterneuburg, Austria.</title>
        <authorList>
            <person name="Wagner M."/>
        </authorList>
    </citation>
    <scope>NUCLEOTIDE SEQUENCE [LARGE SCALE GENOMIC DNA]</scope>
    <source>
        <strain evidence="2 4">Nm2</strain>
    </source>
</reference>
<name>A0A0F7KBX4_9PROT</name>
<evidence type="ECO:0000313" key="2">
    <source>
        <dbReference type="EMBL" id="TYP77424.1"/>
    </source>
</evidence>